<sequence>MRDYEARLVVWQEVSTHTTKTTQTYRVFSAAMKSVADNGGLAEKSKS</sequence>
<reference evidence="1" key="1">
    <citation type="submission" date="2021-05" db="EMBL/GenBank/DDBJ databases">
        <authorList>
            <person name="Pietrasiak N."/>
            <person name="Ward R."/>
            <person name="Stajich J.E."/>
            <person name="Kurbessoian T."/>
        </authorList>
    </citation>
    <scope>NUCLEOTIDE SEQUENCE</scope>
    <source>
        <strain evidence="1">GSE-NOS-MK-12-04C</strain>
    </source>
</reference>
<dbReference type="AlphaFoldDB" id="A0A951QLJ0"/>
<protein>
    <submittedName>
        <fullName evidence="1">Uncharacterized protein</fullName>
    </submittedName>
</protein>
<reference evidence="1" key="2">
    <citation type="journal article" date="2022" name="Microbiol. Resour. Announc.">
        <title>Metagenome Sequencing to Explore Phylogenomics of Terrestrial Cyanobacteria.</title>
        <authorList>
            <person name="Ward R.D."/>
            <person name="Stajich J.E."/>
            <person name="Johansen J.R."/>
            <person name="Huntemann M."/>
            <person name="Clum A."/>
            <person name="Foster B."/>
            <person name="Foster B."/>
            <person name="Roux S."/>
            <person name="Palaniappan K."/>
            <person name="Varghese N."/>
            <person name="Mukherjee S."/>
            <person name="Reddy T.B.K."/>
            <person name="Daum C."/>
            <person name="Copeland A."/>
            <person name="Chen I.A."/>
            <person name="Ivanova N.N."/>
            <person name="Kyrpides N.C."/>
            <person name="Shapiro N."/>
            <person name="Eloe-Fadrosh E.A."/>
            <person name="Pietrasiak N."/>
        </authorList>
    </citation>
    <scope>NUCLEOTIDE SEQUENCE</scope>
    <source>
        <strain evidence="1">GSE-NOS-MK-12-04C</strain>
    </source>
</reference>
<accession>A0A951QLJ0</accession>
<organism evidence="1 2">
    <name type="scientific">Cyanomargarita calcarea GSE-NOS-MK-12-04C</name>
    <dbReference type="NCBI Taxonomy" id="2839659"/>
    <lineage>
        <taxon>Bacteria</taxon>
        <taxon>Bacillati</taxon>
        <taxon>Cyanobacteriota</taxon>
        <taxon>Cyanophyceae</taxon>
        <taxon>Nostocales</taxon>
        <taxon>Cyanomargaritaceae</taxon>
        <taxon>Cyanomargarita</taxon>
    </lineage>
</organism>
<evidence type="ECO:0000313" key="2">
    <source>
        <dbReference type="Proteomes" id="UP000729701"/>
    </source>
</evidence>
<evidence type="ECO:0000313" key="1">
    <source>
        <dbReference type="EMBL" id="MBW4668165.1"/>
    </source>
</evidence>
<proteinExistence type="predicted"/>
<dbReference type="Proteomes" id="UP000729701">
    <property type="component" value="Unassembled WGS sequence"/>
</dbReference>
<comment type="caution">
    <text evidence="1">The sequence shown here is derived from an EMBL/GenBank/DDBJ whole genome shotgun (WGS) entry which is preliminary data.</text>
</comment>
<dbReference type="EMBL" id="JAHHGZ010000011">
    <property type="protein sequence ID" value="MBW4668165.1"/>
    <property type="molecule type" value="Genomic_DNA"/>
</dbReference>
<name>A0A951QLJ0_9CYAN</name>
<gene>
    <name evidence="1" type="ORF">KME60_12275</name>
</gene>